<comment type="caution">
    <text evidence="1">The sequence shown here is derived from an EMBL/GenBank/DDBJ whole genome shotgun (WGS) entry which is preliminary data.</text>
</comment>
<name>A0ACB5S6G1_9PEZI</name>
<accession>A0ACB5S6G1</accession>
<organism evidence="1 2">
    <name type="scientific">Neofusicoccum parvum</name>
    <dbReference type="NCBI Taxonomy" id="310453"/>
    <lineage>
        <taxon>Eukaryota</taxon>
        <taxon>Fungi</taxon>
        <taxon>Dikarya</taxon>
        <taxon>Ascomycota</taxon>
        <taxon>Pezizomycotina</taxon>
        <taxon>Dothideomycetes</taxon>
        <taxon>Dothideomycetes incertae sedis</taxon>
        <taxon>Botryosphaeriales</taxon>
        <taxon>Botryosphaeriaceae</taxon>
        <taxon>Neofusicoccum</taxon>
    </lineage>
</organism>
<dbReference type="EMBL" id="BSXG01000042">
    <property type="protein sequence ID" value="GME27961.1"/>
    <property type="molecule type" value="Genomic_DNA"/>
</dbReference>
<dbReference type="Proteomes" id="UP001165186">
    <property type="component" value="Unassembled WGS sequence"/>
</dbReference>
<protein>
    <submittedName>
        <fullName evidence="1">Cytochrome p450 protein</fullName>
    </submittedName>
</protein>
<reference evidence="1" key="1">
    <citation type="submission" date="2024-09" db="EMBL/GenBank/DDBJ databases">
        <title>Draft Genome Sequences of Neofusicoccum parvum.</title>
        <authorList>
            <person name="Ashida A."/>
            <person name="Camagna M."/>
            <person name="Tanaka A."/>
            <person name="Takemoto D."/>
        </authorList>
    </citation>
    <scope>NUCLEOTIDE SEQUENCE</scope>
    <source>
        <strain evidence="1">PPO83</strain>
    </source>
</reference>
<gene>
    <name evidence="1" type="primary">g9809</name>
    <name evidence="1" type="ORF">NpPPO83_00009809</name>
</gene>
<evidence type="ECO:0000313" key="1">
    <source>
        <dbReference type="EMBL" id="GME27961.1"/>
    </source>
</evidence>
<proteinExistence type="predicted"/>
<evidence type="ECO:0000313" key="2">
    <source>
        <dbReference type="Proteomes" id="UP001165186"/>
    </source>
</evidence>
<keyword evidence="2" id="KW-1185">Reference proteome</keyword>
<sequence length="150" mass="15802">MKTFTLCALLPLVSASSQVPRAESSSDSLYGYGVGIGGLPFIYADVALNSGVLAVTPTNTTWSGNKNLYINMAAGAYDSAKIASSVDGYADTGFMFYGRILFHTGSSGMKSLFYATPIDSQNKTYVLKWNSDSADDGVSTPVALRTVPPS</sequence>